<comment type="subcellular location">
    <subcellularLocation>
        <location evidence="3">Endosome</location>
        <location evidence="3">Multivesicular body membrane</location>
        <topology evidence="3">Single-pass type II membrane protein</topology>
    </subcellularLocation>
    <subcellularLocation>
        <location evidence="2">Prevacuolar compartment membrane</location>
        <topology evidence="2">Single-pass type II membrane protein</topology>
    </subcellularLocation>
</comment>
<evidence type="ECO:0000256" key="6">
    <source>
        <dbReference type="ARBA" id="ARBA00013279"/>
    </source>
</evidence>
<keyword evidence="10" id="KW-0442">Lipid degradation</keyword>
<sequence length="427" mass="47082">MHVGLVSSLVSSIASVASSSSQAPLSIPQQPQAPSYITFSPSHEHAFTFLPNTSQPIALFRNSSLSCLSQEDQAPPRLRTVPTRVFRPRSQQAFHDARRLARTTGQLLDVPWEDDVIPGPDVTDRETVLLLAKMTSNAYTEPEKADWYPLGDRWNFSEPFGWEPDADGFRGHIFVSNDTVPTVVLSIKGTSVPYVAPGPSESKDKLNDNLLFSCCCARVSPTWSTVCDCFHGGWKCDDSCLSESLKEESLFYSIGTNLYNNVTFLYPTANIWVVGHSLGGSIAALLGLTFGVPVVTFETPGERLASRRLHLPLPPSDKHVTHIYHTGDPLAMGTCTGITSACNTAGYALETKCHNGQVIRYNTVEEKGWGVSIRYHSIVYIINYLLGEDWNATMPVPPVSEEYEKDCIDCYRWEFGDWKNGSSAACT</sequence>
<keyword evidence="7" id="KW-0812">Transmembrane</keyword>
<keyword evidence="16" id="KW-0325">Glycoprotein</keyword>
<dbReference type="InterPro" id="IPR002921">
    <property type="entry name" value="Fungal_lipase-type"/>
</dbReference>
<evidence type="ECO:0000256" key="19">
    <source>
        <dbReference type="SAM" id="SignalP"/>
    </source>
</evidence>
<evidence type="ECO:0000313" key="21">
    <source>
        <dbReference type="EMBL" id="KZT57780.1"/>
    </source>
</evidence>
<keyword evidence="14" id="KW-0443">Lipid metabolism</keyword>
<feature type="signal peptide" evidence="19">
    <location>
        <begin position="1"/>
        <end position="19"/>
    </location>
</feature>
<dbReference type="InterPro" id="IPR050805">
    <property type="entry name" value="ATG15_Lipase"/>
</dbReference>
<keyword evidence="22" id="KW-1185">Reference proteome</keyword>
<comment type="catalytic activity">
    <reaction evidence="1">
        <text>a triacylglycerol + H2O = a diacylglycerol + a fatty acid + H(+)</text>
        <dbReference type="Rhea" id="RHEA:12044"/>
        <dbReference type="ChEBI" id="CHEBI:15377"/>
        <dbReference type="ChEBI" id="CHEBI:15378"/>
        <dbReference type="ChEBI" id="CHEBI:17855"/>
        <dbReference type="ChEBI" id="CHEBI:18035"/>
        <dbReference type="ChEBI" id="CHEBI:28868"/>
        <dbReference type="EC" id="3.1.1.3"/>
    </reaction>
</comment>
<keyword evidence="12" id="KW-1133">Transmembrane helix</keyword>
<evidence type="ECO:0000256" key="18">
    <source>
        <dbReference type="ARBA" id="ARBA00029828"/>
    </source>
</evidence>
<evidence type="ECO:0000256" key="12">
    <source>
        <dbReference type="ARBA" id="ARBA00022989"/>
    </source>
</evidence>
<dbReference type="STRING" id="1353952.A0A165G9M1"/>
<dbReference type="GO" id="GO:0046461">
    <property type="term" value="P:neutral lipid catabolic process"/>
    <property type="evidence" value="ECO:0007669"/>
    <property type="project" value="TreeGrafter"/>
</dbReference>
<dbReference type="FunCoup" id="A0A165G9M1">
    <property type="interactions" value="61"/>
</dbReference>
<evidence type="ECO:0000313" key="22">
    <source>
        <dbReference type="Proteomes" id="UP000076842"/>
    </source>
</evidence>
<feature type="chain" id="PRO_5007858050" description="triacylglycerol lipase" evidence="19">
    <location>
        <begin position="20"/>
        <end position="427"/>
    </location>
</feature>
<evidence type="ECO:0000256" key="7">
    <source>
        <dbReference type="ARBA" id="ARBA00022692"/>
    </source>
</evidence>
<comment type="subunit">
    <text evidence="5">Binds to both phosphatidylinositol (PI) and phosphatidylinositol 3,5-bisphosphate (PIP2).</text>
</comment>
<dbReference type="SUPFAM" id="SSF53474">
    <property type="entry name" value="alpha/beta-Hydrolases"/>
    <property type="match status" value="1"/>
</dbReference>
<keyword evidence="13" id="KW-0072">Autophagy</keyword>
<accession>A0A165G9M1</accession>
<dbReference type="InParanoid" id="A0A165G9M1"/>
<evidence type="ECO:0000256" key="15">
    <source>
        <dbReference type="ARBA" id="ARBA00023136"/>
    </source>
</evidence>
<evidence type="ECO:0000256" key="8">
    <source>
        <dbReference type="ARBA" id="ARBA00022753"/>
    </source>
</evidence>
<evidence type="ECO:0000256" key="14">
    <source>
        <dbReference type="ARBA" id="ARBA00023098"/>
    </source>
</evidence>
<dbReference type="EMBL" id="KV423959">
    <property type="protein sequence ID" value="KZT57780.1"/>
    <property type="molecule type" value="Genomic_DNA"/>
</dbReference>
<dbReference type="InterPro" id="IPR029058">
    <property type="entry name" value="AB_hydrolase_fold"/>
</dbReference>
<dbReference type="Proteomes" id="UP000076842">
    <property type="component" value="Unassembled WGS sequence"/>
</dbReference>
<keyword evidence="15" id="KW-0472">Membrane</keyword>
<evidence type="ECO:0000256" key="4">
    <source>
        <dbReference type="ARBA" id="ARBA00010701"/>
    </source>
</evidence>
<keyword evidence="8" id="KW-0967">Endosome</keyword>
<keyword evidence="11" id="KW-0735">Signal-anchor</keyword>
<comment type="similarity">
    <text evidence="4">Belongs to the AB hydrolase superfamily. Lipase family.</text>
</comment>
<dbReference type="GO" id="GO:0034496">
    <property type="term" value="P:multivesicular body membrane disassembly"/>
    <property type="evidence" value="ECO:0007669"/>
    <property type="project" value="TreeGrafter"/>
</dbReference>
<dbReference type="GO" id="GO:0004806">
    <property type="term" value="F:triacylglycerol lipase activity"/>
    <property type="evidence" value="ECO:0007669"/>
    <property type="project" value="UniProtKB-EC"/>
</dbReference>
<dbReference type="OrthoDB" id="58570at2759"/>
<dbReference type="GO" id="GO:0032585">
    <property type="term" value="C:multivesicular body membrane"/>
    <property type="evidence" value="ECO:0007669"/>
    <property type="project" value="UniProtKB-SubCell"/>
</dbReference>
<name>A0A165G9M1_9BASI</name>
<evidence type="ECO:0000256" key="2">
    <source>
        <dbReference type="ARBA" id="ARBA00004270"/>
    </source>
</evidence>
<evidence type="ECO:0000256" key="9">
    <source>
        <dbReference type="ARBA" id="ARBA00022801"/>
    </source>
</evidence>
<dbReference type="Pfam" id="PF01764">
    <property type="entry name" value="Lipase_3"/>
    <property type="match status" value="1"/>
</dbReference>
<dbReference type="GO" id="GO:0034727">
    <property type="term" value="P:piecemeal microautophagy of the nucleus"/>
    <property type="evidence" value="ECO:0007669"/>
    <property type="project" value="TreeGrafter"/>
</dbReference>
<dbReference type="GO" id="GO:0004620">
    <property type="term" value="F:phospholipase activity"/>
    <property type="evidence" value="ECO:0007669"/>
    <property type="project" value="TreeGrafter"/>
</dbReference>
<dbReference type="PANTHER" id="PTHR47175">
    <property type="entry name" value="LIPASE ATG15-RELATED"/>
    <property type="match status" value="1"/>
</dbReference>
<evidence type="ECO:0000256" key="1">
    <source>
        <dbReference type="ARBA" id="ARBA00001024"/>
    </source>
</evidence>
<reference evidence="21 22" key="1">
    <citation type="journal article" date="2016" name="Mol. Biol. Evol.">
        <title>Comparative Genomics of Early-Diverging Mushroom-Forming Fungi Provides Insights into the Origins of Lignocellulose Decay Capabilities.</title>
        <authorList>
            <person name="Nagy L.G."/>
            <person name="Riley R."/>
            <person name="Tritt A."/>
            <person name="Adam C."/>
            <person name="Daum C."/>
            <person name="Floudas D."/>
            <person name="Sun H."/>
            <person name="Yadav J.S."/>
            <person name="Pangilinan J."/>
            <person name="Larsson K.H."/>
            <person name="Matsuura K."/>
            <person name="Barry K."/>
            <person name="Labutti K."/>
            <person name="Kuo R."/>
            <person name="Ohm R.A."/>
            <person name="Bhattacharya S.S."/>
            <person name="Shirouzu T."/>
            <person name="Yoshinaga Y."/>
            <person name="Martin F.M."/>
            <person name="Grigoriev I.V."/>
            <person name="Hibbett D.S."/>
        </authorList>
    </citation>
    <scope>NUCLEOTIDE SEQUENCE [LARGE SCALE GENOMIC DNA]</scope>
    <source>
        <strain evidence="21 22">HHB12733</strain>
    </source>
</reference>
<evidence type="ECO:0000256" key="10">
    <source>
        <dbReference type="ARBA" id="ARBA00022963"/>
    </source>
</evidence>
<evidence type="ECO:0000259" key="20">
    <source>
        <dbReference type="Pfam" id="PF01764"/>
    </source>
</evidence>
<evidence type="ECO:0000256" key="17">
    <source>
        <dbReference type="ARBA" id="ARBA00024663"/>
    </source>
</evidence>
<dbReference type="AlphaFoldDB" id="A0A165G9M1"/>
<protein>
    <recommendedName>
        <fullName evidence="6">triacylglycerol lipase</fullName>
        <ecNumber evidence="6">3.1.1.3</ecNumber>
    </recommendedName>
    <alternativeName>
        <fullName evidence="18">Autophagy-related protein 15</fullName>
    </alternativeName>
</protein>
<keyword evidence="19" id="KW-0732">Signal</keyword>
<dbReference type="GO" id="GO:0006660">
    <property type="term" value="P:phosphatidylserine catabolic process"/>
    <property type="evidence" value="ECO:0007669"/>
    <property type="project" value="TreeGrafter"/>
</dbReference>
<dbReference type="EC" id="3.1.1.3" evidence="6"/>
<comment type="function">
    <text evidence="17">Lipase which is essential for lysis of subvacuolar cytoplasm to vacuole targeted bodies and intravacuolar autophagic bodies. Involved in the lysis of intravacuolar multivesicular body (MVB) vesicles. The intravacuolar membrane disintegration by ATG15 is critical to life span extension.</text>
</comment>
<evidence type="ECO:0000256" key="13">
    <source>
        <dbReference type="ARBA" id="ARBA00023006"/>
    </source>
</evidence>
<feature type="domain" description="Fungal lipase-type" evidence="20">
    <location>
        <begin position="263"/>
        <end position="288"/>
    </location>
</feature>
<keyword evidence="9 21" id="KW-0378">Hydrolase</keyword>
<evidence type="ECO:0000256" key="11">
    <source>
        <dbReference type="ARBA" id="ARBA00022968"/>
    </source>
</evidence>
<dbReference type="CDD" id="cd00519">
    <property type="entry name" value="Lipase_3"/>
    <property type="match status" value="1"/>
</dbReference>
<proteinExistence type="inferred from homology"/>
<gene>
    <name evidence="21" type="ORF">CALCODRAFT_433819</name>
</gene>
<dbReference type="PANTHER" id="PTHR47175:SF2">
    <property type="entry name" value="LIPASE ATG15-RELATED"/>
    <property type="match status" value="1"/>
</dbReference>
<dbReference type="GO" id="GO:0005775">
    <property type="term" value="C:vacuolar lumen"/>
    <property type="evidence" value="ECO:0007669"/>
    <property type="project" value="TreeGrafter"/>
</dbReference>
<evidence type="ECO:0000256" key="16">
    <source>
        <dbReference type="ARBA" id="ARBA00023180"/>
    </source>
</evidence>
<evidence type="ECO:0000256" key="3">
    <source>
        <dbReference type="ARBA" id="ARBA00004343"/>
    </source>
</evidence>
<evidence type="ECO:0000256" key="5">
    <source>
        <dbReference type="ARBA" id="ARBA00011137"/>
    </source>
</evidence>
<dbReference type="Gene3D" id="3.40.50.1820">
    <property type="entry name" value="alpha/beta hydrolase"/>
    <property type="match status" value="1"/>
</dbReference>
<organism evidence="21 22">
    <name type="scientific">Calocera cornea HHB12733</name>
    <dbReference type="NCBI Taxonomy" id="1353952"/>
    <lineage>
        <taxon>Eukaryota</taxon>
        <taxon>Fungi</taxon>
        <taxon>Dikarya</taxon>
        <taxon>Basidiomycota</taxon>
        <taxon>Agaricomycotina</taxon>
        <taxon>Dacrymycetes</taxon>
        <taxon>Dacrymycetales</taxon>
        <taxon>Dacrymycetaceae</taxon>
        <taxon>Calocera</taxon>
    </lineage>
</organism>